<sequence>MNNIKNYIVSYFDELINQIDESTEILLSKSDATFHDTINTKRNNLIHYVKKHQTDSLEYYESIKNQISMTHDKEEIFTQIFKTKFCFFISSIKKADFLSTKEIGKLVITNQYLPSLITTQIIKLVNKEMKVADIDKKIDNYLKIKLIHTILNNRDGEIIDLSNTQKNVIKNVFLMERFECLGNNTFDQLENLINLDQIETLDIAFDGIDELYPDWFKQFQSIKRLFVGGCLDHSDLKIVLKMPENLESLSLLKNKLDCFTKEMFQFENLKNIIFNENGLKLIDTNAFSNLKKLETIYIINNGASIRIDESAFEGLDKLEILDLKNSEILSIDHLNLRDLKNLKVLVLSNNFLKNINPEIINRFVYLEVLDLIGNPELEFDIELINLHNLKCLFLEKTGLKKLDIFPKLQALEINKLISFDQNCFNFPNSIDYLKLGISRIDVNSINLCHFNGLQNMVFIELNSENSNLFNIENLERLSGIFSSLVDFEKCEIQTDSDPVFRISGTNSMAKKNYKENILNIQVKKFFSDSEYF</sequence>
<dbReference type="EMBL" id="CAJNOC010001749">
    <property type="protein sequence ID" value="CAF0888102.1"/>
    <property type="molecule type" value="Genomic_DNA"/>
</dbReference>
<keyword evidence="1" id="KW-0433">Leucine-rich repeat</keyword>
<dbReference type="Pfam" id="PF13855">
    <property type="entry name" value="LRR_8"/>
    <property type="match status" value="1"/>
</dbReference>
<dbReference type="PANTHER" id="PTHR45712:SF22">
    <property type="entry name" value="INSULIN-LIKE GROWTH FACTOR-BINDING PROTEIN COMPLEX ACID LABILE SUBUNIT"/>
    <property type="match status" value="1"/>
</dbReference>
<evidence type="ECO:0000313" key="4">
    <source>
        <dbReference type="Proteomes" id="UP000663879"/>
    </source>
</evidence>
<keyword evidence="4" id="KW-1185">Reference proteome</keyword>
<dbReference type="PROSITE" id="PS51450">
    <property type="entry name" value="LRR"/>
    <property type="match status" value="1"/>
</dbReference>
<evidence type="ECO:0000256" key="1">
    <source>
        <dbReference type="ARBA" id="ARBA00022614"/>
    </source>
</evidence>
<dbReference type="Gene3D" id="3.80.10.10">
    <property type="entry name" value="Ribonuclease Inhibitor"/>
    <property type="match status" value="2"/>
</dbReference>
<dbReference type="AlphaFoldDB" id="A0A813YQ98"/>
<keyword evidence="2" id="KW-0677">Repeat</keyword>
<dbReference type="SUPFAM" id="SSF52058">
    <property type="entry name" value="L domain-like"/>
    <property type="match status" value="1"/>
</dbReference>
<dbReference type="Proteomes" id="UP000663879">
    <property type="component" value="Unassembled WGS sequence"/>
</dbReference>
<evidence type="ECO:0000256" key="2">
    <source>
        <dbReference type="ARBA" id="ARBA00022737"/>
    </source>
</evidence>
<protein>
    <submittedName>
        <fullName evidence="3">Uncharacterized protein</fullName>
    </submittedName>
</protein>
<name>A0A813YQ98_9BILA</name>
<evidence type="ECO:0000313" key="3">
    <source>
        <dbReference type="EMBL" id="CAF0888102.1"/>
    </source>
</evidence>
<dbReference type="OrthoDB" id="676979at2759"/>
<organism evidence="3 4">
    <name type="scientific">Brachionus calyciflorus</name>
    <dbReference type="NCBI Taxonomy" id="104777"/>
    <lineage>
        <taxon>Eukaryota</taxon>
        <taxon>Metazoa</taxon>
        <taxon>Spiralia</taxon>
        <taxon>Gnathifera</taxon>
        <taxon>Rotifera</taxon>
        <taxon>Eurotatoria</taxon>
        <taxon>Monogononta</taxon>
        <taxon>Pseudotrocha</taxon>
        <taxon>Ploima</taxon>
        <taxon>Brachionidae</taxon>
        <taxon>Brachionus</taxon>
    </lineage>
</organism>
<dbReference type="InterPro" id="IPR001611">
    <property type="entry name" value="Leu-rich_rpt"/>
</dbReference>
<dbReference type="InterPro" id="IPR032675">
    <property type="entry name" value="LRR_dom_sf"/>
</dbReference>
<reference evidence="3" key="1">
    <citation type="submission" date="2021-02" db="EMBL/GenBank/DDBJ databases">
        <authorList>
            <person name="Nowell W R."/>
        </authorList>
    </citation>
    <scope>NUCLEOTIDE SEQUENCE</scope>
    <source>
        <strain evidence="3">Ploen Becks lab</strain>
    </source>
</reference>
<proteinExistence type="predicted"/>
<accession>A0A813YQ98</accession>
<gene>
    <name evidence="3" type="ORF">OXX778_LOCUS10764</name>
</gene>
<dbReference type="InterPro" id="IPR050333">
    <property type="entry name" value="SLRP"/>
</dbReference>
<comment type="caution">
    <text evidence="3">The sequence shown here is derived from an EMBL/GenBank/DDBJ whole genome shotgun (WGS) entry which is preliminary data.</text>
</comment>
<dbReference type="PANTHER" id="PTHR45712">
    <property type="entry name" value="AGAP008170-PA"/>
    <property type="match status" value="1"/>
</dbReference>